<dbReference type="PANTHER" id="PTHR11941:SF54">
    <property type="entry name" value="ENOYL-COA HYDRATASE, MITOCHONDRIAL"/>
    <property type="match status" value="1"/>
</dbReference>
<dbReference type="InterPro" id="IPR001753">
    <property type="entry name" value="Enoyl-CoA_hydra/iso"/>
</dbReference>
<proteinExistence type="inferred from homology"/>
<dbReference type="CDD" id="cd06558">
    <property type="entry name" value="crotonase-like"/>
    <property type="match status" value="1"/>
</dbReference>
<organism evidence="3 4">
    <name type="scientific">Acetobacter musti</name>
    <dbReference type="NCBI Taxonomy" id="864732"/>
    <lineage>
        <taxon>Bacteria</taxon>
        <taxon>Pseudomonadati</taxon>
        <taxon>Pseudomonadota</taxon>
        <taxon>Alphaproteobacteria</taxon>
        <taxon>Acetobacterales</taxon>
        <taxon>Acetobacteraceae</taxon>
        <taxon>Acetobacter</taxon>
    </lineage>
</organism>
<reference evidence="3 4" key="1">
    <citation type="journal article" date="2020" name="Int. J. Syst. Evol. Microbiol.">
        <title>Novel acetic acid bacteria from cider fermentations: Acetobacter conturbans sp. nov. and Acetobacter fallax sp. nov.</title>
        <authorList>
            <person name="Sombolestani A.S."/>
            <person name="Cleenwerck I."/>
            <person name="Cnockaert M."/>
            <person name="Borremans W."/>
            <person name="Wieme A.D."/>
            <person name="De Vuyst L."/>
            <person name="Vandamme P."/>
        </authorList>
    </citation>
    <scope>NUCLEOTIDE SEQUENCE [LARGE SCALE GENOMIC DNA]</scope>
    <source>
        <strain evidence="3 4">LMG 30640</strain>
    </source>
</reference>
<evidence type="ECO:0000256" key="1">
    <source>
        <dbReference type="ARBA" id="ARBA00005254"/>
    </source>
</evidence>
<dbReference type="Gene3D" id="1.10.12.10">
    <property type="entry name" value="Lyase 2-enoyl-coa Hydratase, Chain A, domain 2"/>
    <property type="match status" value="1"/>
</dbReference>
<dbReference type="SUPFAM" id="SSF52096">
    <property type="entry name" value="ClpP/crotonase"/>
    <property type="match status" value="1"/>
</dbReference>
<dbReference type="Gene3D" id="3.90.226.10">
    <property type="entry name" value="2-enoyl-CoA Hydratase, Chain A, domain 1"/>
    <property type="match status" value="1"/>
</dbReference>
<dbReference type="RefSeq" id="WP_173584954.1">
    <property type="nucleotide sequence ID" value="NZ_WOTB01000042.1"/>
</dbReference>
<protein>
    <submittedName>
        <fullName evidence="3">Enoyl-CoA hydratase/isomerase family protein</fullName>
    </submittedName>
</protein>
<dbReference type="PANTHER" id="PTHR11941">
    <property type="entry name" value="ENOYL-COA HYDRATASE-RELATED"/>
    <property type="match status" value="1"/>
</dbReference>
<keyword evidence="4" id="KW-1185">Reference proteome</keyword>
<comment type="similarity">
    <text evidence="1">Belongs to the enoyl-CoA hydratase/isomerase family.</text>
</comment>
<dbReference type="InterPro" id="IPR014748">
    <property type="entry name" value="Enoyl-CoA_hydra_C"/>
</dbReference>
<name>A0ABX0JTQ5_9PROT</name>
<sequence>MTTFSQSHIRITCEGPVAFMLLDRPEKHNALGDEDIDALVAACAVLEKADDVRVVILSGAGGKAFCSGGDIVGWGELSALDFGRQWLRRGHLAFDALARLRQPLIAVLNGHVFGGGLELAATADLRVMEDHARIGLPEAGLGVIPGWSGTQRTVRRFGSAVVKRMALFGEVLDAQGALAAGVVDRVVARGAGPDCAREIARQVCGRAPVATEMVKMLVNLAEGEESGRVAEVMAGICVGYTDDLQEGVTAFREKRQADFRGL</sequence>
<evidence type="ECO:0000313" key="3">
    <source>
        <dbReference type="EMBL" id="NHN86624.1"/>
    </source>
</evidence>
<dbReference type="EMBL" id="WOTB01000042">
    <property type="protein sequence ID" value="NHN86624.1"/>
    <property type="molecule type" value="Genomic_DNA"/>
</dbReference>
<accession>A0ABX0JTQ5</accession>
<keyword evidence="2" id="KW-0456">Lyase</keyword>
<comment type="caution">
    <text evidence="3">The sequence shown here is derived from an EMBL/GenBank/DDBJ whole genome shotgun (WGS) entry which is preliminary data.</text>
</comment>
<dbReference type="InterPro" id="IPR029045">
    <property type="entry name" value="ClpP/crotonase-like_dom_sf"/>
</dbReference>
<dbReference type="Proteomes" id="UP000635278">
    <property type="component" value="Unassembled WGS sequence"/>
</dbReference>
<dbReference type="Pfam" id="PF00378">
    <property type="entry name" value="ECH_1"/>
    <property type="match status" value="1"/>
</dbReference>
<gene>
    <name evidence="3" type="ORF">GOB93_18615</name>
</gene>
<evidence type="ECO:0000313" key="4">
    <source>
        <dbReference type="Proteomes" id="UP000635278"/>
    </source>
</evidence>
<evidence type="ECO:0000256" key="2">
    <source>
        <dbReference type="ARBA" id="ARBA00023239"/>
    </source>
</evidence>